<dbReference type="PANTHER" id="PTHR47997">
    <property type="entry name" value="MYB DOMAIN PROTEIN 55"/>
    <property type="match status" value="1"/>
</dbReference>
<dbReference type="SMART" id="SM00717">
    <property type="entry name" value="SANT"/>
    <property type="match status" value="1"/>
</dbReference>
<dbReference type="InterPro" id="IPR051953">
    <property type="entry name" value="Plant_SW-associated_TFs"/>
</dbReference>
<dbReference type="AlphaFoldDB" id="A0A200PW04"/>
<dbReference type="GO" id="GO:0005634">
    <property type="term" value="C:nucleus"/>
    <property type="evidence" value="ECO:0007669"/>
    <property type="project" value="UniProtKB-SubCell"/>
</dbReference>
<evidence type="ECO:0000256" key="3">
    <source>
        <dbReference type="ARBA" id="ARBA00023015"/>
    </source>
</evidence>
<feature type="region of interest" description="Disordered" evidence="7">
    <location>
        <begin position="95"/>
        <end position="124"/>
    </location>
</feature>
<keyword evidence="4" id="KW-0238">DNA-binding</keyword>
<keyword evidence="11" id="KW-1185">Reference proteome</keyword>
<dbReference type="Gene3D" id="1.10.10.60">
    <property type="entry name" value="Homeodomain-like"/>
    <property type="match status" value="2"/>
</dbReference>
<evidence type="ECO:0000256" key="7">
    <source>
        <dbReference type="SAM" id="MobiDB-lite"/>
    </source>
</evidence>
<dbReference type="Pfam" id="PF00249">
    <property type="entry name" value="Myb_DNA-binding"/>
    <property type="match status" value="1"/>
</dbReference>
<keyword evidence="6" id="KW-0539">Nucleus</keyword>
<dbReference type="InterPro" id="IPR017930">
    <property type="entry name" value="Myb_dom"/>
</dbReference>
<dbReference type="EMBL" id="MVGT01003956">
    <property type="protein sequence ID" value="OVA02403.1"/>
    <property type="molecule type" value="Genomic_DNA"/>
</dbReference>
<evidence type="ECO:0000256" key="1">
    <source>
        <dbReference type="ARBA" id="ARBA00004123"/>
    </source>
</evidence>
<dbReference type="PROSITE" id="PS50090">
    <property type="entry name" value="MYB_LIKE"/>
    <property type="match status" value="1"/>
</dbReference>
<dbReference type="PROSITE" id="PS51294">
    <property type="entry name" value="HTH_MYB"/>
    <property type="match status" value="1"/>
</dbReference>
<dbReference type="FunFam" id="1.10.10.60:FF:000316">
    <property type="entry name" value="Transcription factor MYB15"/>
    <property type="match status" value="1"/>
</dbReference>
<organism evidence="10 11">
    <name type="scientific">Macleaya cordata</name>
    <name type="common">Five-seeded plume-poppy</name>
    <name type="synonym">Bocconia cordata</name>
    <dbReference type="NCBI Taxonomy" id="56857"/>
    <lineage>
        <taxon>Eukaryota</taxon>
        <taxon>Viridiplantae</taxon>
        <taxon>Streptophyta</taxon>
        <taxon>Embryophyta</taxon>
        <taxon>Tracheophyta</taxon>
        <taxon>Spermatophyta</taxon>
        <taxon>Magnoliopsida</taxon>
        <taxon>Ranunculales</taxon>
        <taxon>Papaveraceae</taxon>
        <taxon>Papaveroideae</taxon>
        <taxon>Macleaya</taxon>
    </lineage>
</organism>
<comment type="caution">
    <text evidence="10">The sequence shown here is derived from an EMBL/GenBank/DDBJ whole genome shotgun (WGS) entry which is preliminary data.</text>
</comment>
<dbReference type="OrthoDB" id="2143914at2759"/>
<dbReference type="PANTHER" id="PTHR47997:SF28">
    <property type="entry name" value="TRANSCRIPTION FACTOR MYB15-LIKE"/>
    <property type="match status" value="1"/>
</dbReference>
<dbReference type="CDD" id="cd00167">
    <property type="entry name" value="SANT"/>
    <property type="match status" value="1"/>
</dbReference>
<keyword evidence="2" id="KW-0677">Repeat</keyword>
<feature type="domain" description="Myb-like" evidence="8">
    <location>
        <begin position="39"/>
        <end position="89"/>
    </location>
</feature>
<dbReference type="InParanoid" id="A0A200PW04"/>
<evidence type="ECO:0000256" key="4">
    <source>
        <dbReference type="ARBA" id="ARBA00023125"/>
    </source>
</evidence>
<sequence>MHVKKTQQNLEGLLDLFDRGFAPHRCGKSCRLRWTNYLRPDIKRGNFSSEEEEIIIKLHEMLGNRWSAIAARLPGRTDNEIKNVWHTHLKKKLKQNQTISEPKPQYPNKISKCESESTSESESMNYLNQPRFENQNYLLLSPQQSSSDFPSGTDFSVATVDNHDMNMKNEYKEIDENFWSEAFTIENFSIEAEFPAITTNPCLQIPTSPVSSTTSSSNLHDMDFWYNLLMEAGESLVLAGEF</sequence>
<keyword evidence="3" id="KW-0805">Transcription regulation</keyword>
<evidence type="ECO:0000256" key="6">
    <source>
        <dbReference type="ARBA" id="ARBA00023242"/>
    </source>
</evidence>
<dbReference type="InterPro" id="IPR009057">
    <property type="entry name" value="Homeodomain-like_sf"/>
</dbReference>
<proteinExistence type="predicted"/>
<accession>A0A200PW04</accession>
<dbReference type="GO" id="GO:0003677">
    <property type="term" value="F:DNA binding"/>
    <property type="evidence" value="ECO:0007669"/>
    <property type="project" value="UniProtKB-KW"/>
</dbReference>
<evidence type="ECO:0000259" key="8">
    <source>
        <dbReference type="PROSITE" id="PS50090"/>
    </source>
</evidence>
<name>A0A200PW04_MACCD</name>
<dbReference type="InterPro" id="IPR001005">
    <property type="entry name" value="SANT/Myb"/>
</dbReference>
<feature type="domain" description="HTH myb-type" evidence="9">
    <location>
        <begin position="39"/>
        <end position="93"/>
    </location>
</feature>
<evidence type="ECO:0000313" key="10">
    <source>
        <dbReference type="EMBL" id="OVA02403.1"/>
    </source>
</evidence>
<gene>
    <name evidence="10" type="ORF">BVC80_9099g212</name>
</gene>
<evidence type="ECO:0000256" key="2">
    <source>
        <dbReference type="ARBA" id="ARBA00022737"/>
    </source>
</evidence>
<comment type="subcellular location">
    <subcellularLocation>
        <location evidence="1">Nucleus</location>
    </subcellularLocation>
</comment>
<dbReference type="Proteomes" id="UP000195402">
    <property type="component" value="Unassembled WGS sequence"/>
</dbReference>
<keyword evidence="5" id="KW-0804">Transcription</keyword>
<evidence type="ECO:0000259" key="9">
    <source>
        <dbReference type="PROSITE" id="PS51294"/>
    </source>
</evidence>
<dbReference type="SUPFAM" id="SSF46689">
    <property type="entry name" value="Homeodomain-like"/>
    <property type="match status" value="1"/>
</dbReference>
<protein>
    <submittedName>
        <fullName evidence="10">SANT/Myb domain</fullName>
    </submittedName>
</protein>
<evidence type="ECO:0000313" key="11">
    <source>
        <dbReference type="Proteomes" id="UP000195402"/>
    </source>
</evidence>
<reference evidence="10 11" key="1">
    <citation type="journal article" date="2017" name="Mol. Plant">
        <title>The Genome of Medicinal Plant Macleaya cordata Provides New Insights into Benzylisoquinoline Alkaloids Metabolism.</title>
        <authorList>
            <person name="Liu X."/>
            <person name="Liu Y."/>
            <person name="Huang P."/>
            <person name="Ma Y."/>
            <person name="Qing Z."/>
            <person name="Tang Q."/>
            <person name="Cao H."/>
            <person name="Cheng P."/>
            <person name="Zheng Y."/>
            <person name="Yuan Z."/>
            <person name="Zhou Y."/>
            <person name="Liu J."/>
            <person name="Tang Z."/>
            <person name="Zhuo Y."/>
            <person name="Zhang Y."/>
            <person name="Yu L."/>
            <person name="Huang J."/>
            <person name="Yang P."/>
            <person name="Peng Q."/>
            <person name="Zhang J."/>
            <person name="Jiang W."/>
            <person name="Zhang Z."/>
            <person name="Lin K."/>
            <person name="Ro D.K."/>
            <person name="Chen X."/>
            <person name="Xiong X."/>
            <person name="Shang Y."/>
            <person name="Huang S."/>
            <person name="Zeng J."/>
        </authorList>
    </citation>
    <scope>NUCLEOTIDE SEQUENCE [LARGE SCALE GENOMIC DNA]</scope>
    <source>
        <strain evidence="11">cv. BLH2017</strain>
        <tissue evidence="10">Root</tissue>
    </source>
</reference>
<dbReference type="OMA" id="VIDESLW"/>
<evidence type="ECO:0000256" key="5">
    <source>
        <dbReference type="ARBA" id="ARBA00023163"/>
    </source>
</evidence>